<dbReference type="PROSITE" id="PS00211">
    <property type="entry name" value="ABC_TRANSPORTER_1"/>
    <property type="match status" value="1"/>
</dbReference>
<dbReference type="SUPFAM" id="SSF52540">
    <property type="entry name" value="P-loop containing nucleoside triphosphate hydrolases"/>
    <property type="match status" value="1"/>
</dbReference>
<reference evidence="9" key="1">
    <citation type="submission" date="2022-07" db="EMBL/GenBank/DDBJ databases">
        <title>Alkalimarinus sp. nov., isolated from gut of a Alitta virens.</title>
        <authorList>
            <person name="Yang A.I."/>
            <person name="Shin N.-R."/>
        </authorList>
    </citation>
    <scope>NUCLEOTIDE SEQUENCE</scope>
    <source>
        <strain evidence="9">FA028</strain>
    </source>
</reference>
<dbReference type="InterPro" id="IPR003439">
    <property type="entry name" value="ABC_transporter-like_ATP-bd"/>
</dbReference>
<dbReference type="Proteomes" id="UP001164472">
    <property type="component" value="Chromosome"/>
</dbReference>
<gene>
    <name evidence="9" type="ORF">NNL22_17005</name>
</gene>
<dbReference type="KEGG" id="asem:NNL22_17005"/>
<comment type="similarity">
    <text evidence="1">Belongs to the ABC transporter superfamily.</text>
</comment>
<dbReference type="CDD" id="cd03214">
    <property type="entry name" value="ABC_Iron-Siderophores_B12_Hemin"/>
    <property type="match status" value="1"/>
</dbReference>
<dbReference type="PANTHER" id="PTHR42794:SF1">
    <property type="entry name" value="HEMIN IMPORT ATP-BINDING PROTEIN HMUV"/>
    <property type="match status" value="1"/>
</dbReference>
<keyword evidence="5" id="KW-1278">Translocase</keyword>
<dbReference type="AlphaFoldDB" id="A0A9E8HJV8"/>
<protein>
    <submittedName>
        <fullName evidence="9">Heme ABC transporter ATP-binding protein</fullName>
    </submittedName>
</protein>
<evidence type="ECO:0000256" key="1">
    <source>
        <dbReference type="ARBA" id="ARBA00005417"/>
    </source>
</evidence>
<organism evidence="9 10">
    <name type="scientific">Alkalimarinus sediminis</name>
    <dbReference type="NCBI Taxonomy" id="1632866"/>
    <lineage>
        <taxon>Bacteria</taxon>
        <taxon>Pseudomonadati</taxon>
        <taxon>Pseudomonadota</taxon>
        <taxon>Gammaproteobacteria</taxon>
        <taxon>Alteromonadales</taxon>
        <taxon>Alteromonadaceae</taxon>
        <taxon>Alkalimarinus</taxon>
    </lineage>
</organism>
<evidence type="ECO:0000256" key="2">
    <source>
        <dbReference type="ARBA" id="ARBA00022448"/>
    </source>
</evidence>
<evidence type="ECO:0000256" key="4">
    <source>
        <dbReference type="ARBA" id="ARBA00022840"/>
    </source>
</evidence>
<dbReference type="Pfam" id="PF00005">
    <property type="entry name" value="ABC_tran"/>
    <property type="match status" value="1"/>
</dbReference>
<dbReference type="EMBL" id="CP101527">
    <property type="protein sequence ID" value="UZW74697.1"/>
    <property type="molecule type" value="Genomic_DNA"/>
</dbReference>
<accession>A0A9E8HJV8</accession>
<feature type="compositionally biased region" description="Basic and acidic residues" evidence="7">
    <location>
        <begin position="266"/>
        <end position="283"/>
    </location>
</feature>
<dbReference type="InterPro" id="IPR003593">
    <property type="entry name" value="AAA+_ATPase"/>
</dbReference>
<dbReference type="GO" id="GO:0005524">
    <property type="term" value="F:ATP binding"/>
    <property type="evidence" value="ECO:0007669"/>
    <property type="project" value="UniProtKB-KW"/>
</dbReference>
<proteinExistence type="inferred from homology"/>
<name>A0A9E8HJV8_9ALTE</name>
<dbReference type="InterPro" id="IPR027417">
    <property type="entry name" value="P-loop_NTPase"/>
</dbReference>
<evidence type="ECO:0000256" key="7">
    <source>
        <dbReference type="SAM" id="MobiDB-lite"/>
    </source>
</evidence>
<keyword evidence="3" id="KW-0547">Nucleotide-binding</keyword>
<sequence length="291" mass="31801">MTTQLECNNLGFAYGKKPIIGGVNLRFNKGEFVGLIGPNGAGKSTLLNLLTGLLKPTSGHVNLVGQPLKQYKQRDIARHISLVPQDVSIDYAFTVREIVAMGRNPHLGAFQPETQRDRDLIDLAMSKTDLSQMTTRSANQLSGGERQRVFIARAIAQEAPILLMDEPTASLDLCHQLEVLSLVKALTESGHLAIAAIHDLALASRFCDRLVLLAEGKIVSQGSPAEVLTKENLYRYFSIEAEIEPYGDDEQSVRITAIRSCSADKSSTDKNSADKNSTDKSVDHLSTNLNR</sequence>
<dbReference type="GO" id="GO:0016887">
    <property type="term" value="F:ATP hydrolysis activity"/>
    <property type="evidence" value="ECO:0007669"/>
    <property type="project" value="InterPro"/>
</dbReference>
<dbReference type="SMART" id="SM00382">
    <property type="entry name" value="AAA"/>
    <property type="match status" value="1"/>
</dbReference>
<evidence type="ECO:0000256" key="6">
    <source>
        <dbReference type="ARBA" id="ARBA00037066"/>
    </source>
</evidence>
<dbReference type="NCBIfam" id="NF010068">
    <property type="entry name" value="PRK13548.1"/>
    <property type="match status" value="1"/>
</dbReference>
<feature type="domain" description="ABC transporter" evidence="8">
    <location>
        <begin position="5"/>
        <end position="240"/>
    </location>
</feature>
<evidence type="ECO:0000313" key="10">
    <source>
        <dbReference type="Proteomes" id="UP001164472"/>
    </source>
</evidence>
<keyword evidence="4 9" id="KW-0067">ATP-binding</keyword>
<dbReference type="FunFam" id="3.40.50.300:FF:000134">
    <property type="entry name" value="Iron-enterobactin ABC transporter ATP-binding protein"/>
    <property type="match status" value="1"/>
</dbReference>
<keyword evidence="10" id="KW-1185">Reference proteome</keyword>
<evidence type="ECO:0000256" key="5">
    <source>
        <dbReference type="ARBA" id="ARBA00022967"/>
    </source>
</evidence>
<feature type="region of interest" description="Disordered" evidence="7">
    <location>
        <begin position="261"/>
        <end position="291"/>
    </location>
</feature>
<evidence type="ECO:0000313" key="9">
    <source>
        <dbReference type="EMBL" id="UZW74697.1"/>
    </source>
</evidence>
<evidence type="ECO:0000259" key="8">
    <source>
        <dbReference type="PROSITE" id="PS50893"/>
    </source>
</evidence>
<keyword evidence="2" id="KW-0813">Transport</keyword>
<dbReference type="InterPro" id="IPR017871">
    <property type="entry name" value="ABC_transporter-like_CS"/>
</dbReference>
<comment type="function">
    <text evidence="6">Part of the ABC transporter complex HmuTUV involved in hemin import. Responsible for energy coupling to the transport system.</text>
</comment>
<dbReference type="PROSITE" id="PS50893">
    <property type="entry name" value="ABC_TRANSPORTER_2"/>
    <property type="match status" value="1"/>
</dbReference>
<dbReference type="Gene3D" id="3.40.50.300">
    <property type="entry name" value="P-loop containing nucleotide triphosphate hydrolases"/>
    <property type="match status" value="1"/>
</dbReference>
<dbReference type="RefSeq" id="WP_251810124.1">
    <property type="nucleotide sequence ID" value="NZ_CP101527.1"/>
</dbReference>
<dbReference type="PANTHER" id="PTHR42794">
    <property type="entry name" value="HEMIN IMPORT ATP-BINDING PROTEIN HMUV"/>
    <property type="match status" value="1"/>
</dbReference>
<evidence type="ECO:0000256" key="3">
    <source>
        <dbReference type="ARBA" id="ARBA00022741"/>
    </source>
</evidence>